<feature type="binding site" evidence="5">
    <location>
        <begin position="22"/>
        <end position="29"/>
    </location>
    <ligand>
        <name>ATP</name>
        <dbReference type="ChEBI" id="CHEBI:30616"/>
    </ligand>
</feature>
<keyword evidence="8" id="KW-1185">Reference proteome</keyword>
<name>A0A4U8UCF9_9HELI</name>
<feature type="domain" description="UvrD-like helicase ATP-binding" evidence="6">
    <location>
        <begin position="1"/>
        <end position="255"/>
    </location>
</feature>
<dbReference type="GO" id="GO:0000724">
    <property type="term" value="P:double-strand break repair via homologous recombination"/>
    <property type="evidence" value="ECO:0007669"/>
    <property type="project" value="TreeGrafter"/>
</dbReference>
<dbReference type="Gene3D" id="3.40.50.300">
    <property type="entry name" value="P-loop containing nucleotide triphosphate hydrolases"/>
    <property type="match status" value="1"/>
</dbReference>
<evidence type="ECO:0000313" key="8">
    <source>
        <dbReference type="Proteomes" id="UP000029920"/>
    </source>
</evidence>
<comment type="caution">
    <text evidence="7">The sequence shown here is derived from an EMBL/GenBank/DDBJ whole genome shotgun (WGS) entry which is preliminary data.</text>
</comment>
<dbReference type="PANTHER" id="PTHR11070">
    <property type="entry name" value="UVRD / RECB / PCRA DNA HELICASE FAMILY MEMBER"/>
    <property type="match status" value="1"/>
</dbReference>
<accession>A0A4U8UCF9</accession>
<dbReference type="RefSeq" id="WP_138155351.1">
    <property type="nucleotide sequence ID" value="NZ_JRPC02000077.1"/>
</dbReference>
<evidence type="ECO:0000256" key="5">
    <source>
        <dbReference type="PROSITE-ProRule" id="PRU00560"/>
    </source>
</evidence>
<feature type="non-terminal residue" evidence="7">
    <location>
        <position position="399"/>
    </location>
</feature>
<dbReference type="EMBL" id="JRPC02000077">
    <property type="protein sequence ID" value="TLE12772.1"/>
    <property type="molecule type" value="Genomic_DNA"/>
</dbReference>
<dbReference type="AlphaFoldDB" id="A0A4U8UCF9"/>
<evidence type="ECO:0000256" key="3">
    <source>
        <dbReference type="ARBA" id="ARBA00022806"/>
    </source>
</evidence>
<dbReference type="Pfam" id="PF13245">
    <property type="entry name" value="AAA_19"/>
    <property type="match status" value="1"/>
</dbReference>
<dbReference type="GO" id="GO:0031297">
    <property type="term" value="P:replication fork processing"/>
    <property type="evidence" value="ECO:0007669"/>
    <property type="project" value="TreeGrafter"/>
</dbReference>
<dbReference type="PANTHER" id="PTHR11070:SF30">
    <property type="entry name" value="F-BOX DNA HELICASE 1"/>
    <property type="match status" value="1"/>
</dbReference>
<dbReference type="GO" id="GO:0016787">
    <property type="term" value="F:hydrolase activity"/>
    <property type="evidence" value="ECO:0007669"/>
    <property type="project" value="UniProtKB-UniRule"/>
</dbReference>
<protein>
    <submittedName>
        <fullName evidence="7">ATP-dependent helicase</fullName>
    </submittedName>
</protein>
<keyword evidence="3 5" id="KW-0347">Helicase</keyword>
<keyword evidence="1 5" id="KW-0547">Nucleotide-binding</keyword>
<dbReference type="Proteomes" id="UP000029920">
    <property type="component" value="Unassembled WGS sequence"/>
</dbReference>
<evidence type="ECO:0000256" key="1">
    <source>
        <dbReference type="ARBA" id="ARBA00022741"/>
    </source>
</evidence>
<proteinExistence type="predicted"/>
<evidence type="ECO:0000256" key="2">
    <source>
        <dbReference type="ARBA" id="ARBA00022801"/>
    </source>
</evidence>
<dbReference type="PROSITE" id="PS51198">
    <property type="entry name" value="UVRD_HELICASE_ATP_BIND"/>
    <property type="match status" value="1"/>
</dbReference>
<dbReference type="InterPro" id="IPR014016">
    <property type="entry name" value="UvrD-like_ATP-bd"/>
</dbReference>
<evidence type="ECO:0000256" key="4">
    <source>
        <dbReference type="ARBA" id="ARBA00022840"/>
    </source>
</evidence>
<gene>
    <name evidence="7" type="ORF">LS72_010450</name>
</gene>
<dbReference type="GO" id="GO:0003677">
    <property type="term" value="F:DNA binding"/>
    <property type="evidence" value="ECO:0007669"/>
    <property type="project" value="InterPro"/>
</dbReference>
<organism evidence="7 8">
    <name type="scientific">Helicobacter apodemus</name>
    <dbReference type="NCBI Taxonomy" id="135569"/>
    <lineage>
        <taxon>Bacteria</taxon>
        <taxon>Pseudomonadati</taxon>
        <taxon>Campylobacterota</taxon>
        <taxon>Epsilonproteobacteria</taxon>
        <taxon>Campylobacterales</taxon>
        <taxon>Helicobacteraceae</taxon>
        <taxon>Helicobacter</taxon>
    </lineage>
</organism>
<dbReference type="GO" id="GO:0043138">
    <property type="term" value="F:3'-5' DNA helicase activity"/>
    <property type="evidence" value="ECO:0007669"/>
    <property type="project" value="TreeGrafter"/>
</dbReference>
<reference evidence="7 8" key="1">
    <citation type="journal article" date="2014" name="Genome Announc.">
        <title>Draft genome sequences of eight enterohepatic helicobacter species isolated from both laboratory and wild rodents.</title>
        <authorList>
            <person name="Sheh A."/>
            <person name="Shen Z."/>
            <person name="Fox J.G."/>
        </authorList>
    </citation>
    <scope>NUCLEOTIDE SEQUENCE [LARGE SCALE GENOMIC DNA]</scope>
    <source>
        <strain evidence="7 8">MIT-03-7007</strain>
    </source>
</reference>
<dbReference type="GO" id="GO:0005524">
    <property type="term" value="F:ATP binding"/>
    <property type="evidence" value="ECO:0007669"/>
    <property type="project" value="UniProtKB-UniRule"/>
</dbReference>
<evidence type="ECO:0000313" key="7">
    <source>
        <dbReference type="EMBL" id="TLE12772.1"/>
    </source>
</evidence>
<dbReference type="InterPro" id="IPR000212">
    <property type="entry name" value="DNA_helicase_UvrD/REP"/>
</dbReference>
<sequence>MLTKEQQEVVNIDFKDILLVNAYAGTGKTSTLIEFCKKRKDKKILYLAYNNSMIKEAEKKFKMLPNVSIKTIHSLAYNVFGSSNKERLGNLTSKDIQEYFNDDNALYNASSTLSLLKDFCNSGDSITAFCQKLLSEKIEIKNKRLDKAYLAPKLKEIWNKIIAKNSKITYPHDFYLKEWQLSKPKLDYDFILVDEAQDINECIIDIVLAQEAKKVFIGDTYQSIYAFRGAVDSLTKLSKLENSITLFLTQSFRCPLSVANIANFYLLALGAKKPFIGTKKELQSNTQGIAILARNNATLFDYAINSLDKKIAWVGGIDSYNFSDLLDIQNLLFKKPDFIKNSFLKKFSDIDELLDYCDETQEIEWRGKLMIVFKYINLDIPKLIKELRDLSVPPKEADF</sequence>
<keyword evidence="4 5" id="KW-0067">ATP-binding</keyword>
<evidence type="ECO:0000259" key="6">
    <source>
        <dbReference type="PROSITE" id="PS51198"/>
    </source>
</evidence>
<dbReference type="SUPFAM" id="SSF52540">
    <property type="entry name" value="P-loop containing nucleoside triphosphate hydrolases"/>
    <property type="match status" value="1"/>
</dbReference>
<keyword evidence="2 5" id="KW-0378">Hydrolase</keyword>
<dbReference type="InterPro" id="IPR027417">
    <property type="entry name" value="P-loop_NTPase"/>
</dbReference>